<feature type="compositionally biased region" description="Gly residues" evidence="1">
    <location>
        <begin position="49"/>
        <end position="83"/>
    </location>
</feature>
<organism evidence="3 4">
    <name type="scientific">Tribonema minus</name>
    <dbReference type="NCBI Taxonomy" id="303371"/>
    <lineage>
        <taxon>Eukaryota</taxon>
        <taxon>Sar</taxon>
        <taxon>Stramenopiles</taxon>
        <taxon>Ochrophyta</taxon>
        <taxon>PX clade</taxon>
        <taxon>Xanthophyceae</taxon>
        <taxon>Tribonematales</taxon>
        <taxon>Tribonemataceae</taxon>
        <taxon>Tribonema</taxon>
    </lineage>
</organism>
<dbReference type="EMBL" id="JAFCMP010000064">
    <property type="protein sequence ID" value="KAG5188775.1"/>
    <property type="molecule type" value="Genomic_DNA"/>
</dbReference>
<protein>
    <submittedName>
        <fullName evidence="3">Enolase C-terminal domain-like protein</fullName>
    </submittedName>
</protein>
<dbReference type="Proteomes" id="UP000664859">
    <property type="component" value="Unassembled WGS sequence"/>
</dbReference>
<dbReference type="InterPro" id="IPR029017">
    <property type="entry name" value="Enolase-like_N"/>
</dbReference>
<accession>A0A835Z855</accession>
<dbReference type="PANTHER" id="PTHR42916:SF1">
    <property type="entry name" value="PROTEIN PHYLLO, CHLOROPLASTIC"/>
    <property type="match status" value="1"/>
</dbReference>
<sequence>MTPITVPLTQPLALSRCTLTSREGVLLTLTLSRAGDSSSSGGSASGADGRSGGGSSGGGGSGGGGSGGGGSSGGGGVGSGGTYRGVSEVTPLPGFHKETLQQGQEQLQTLARALAGRQVPPLATALDGSIGRWLAAALGTGAAAALLPSVRCGVEMALLHALAAAADVPMAALIAAAALPARRCCGAVRMNSLLTRSPAQPVTTSRPLQHWSHVVKVKVGGACGPRADADRVNAIAARGDTRLRLDANQAWTLHEALAFTRELSPRARNAVEYIEEPLRDPRQLPRFSDATDGFPFALDESVTDGVGSVADLTDLRPTALVLKPTVMGGVEETVSWAQAAAHCGAAVVITSAFETGVCLSHLAILASALSSEGTCHGLSTFDRLSKEGEGRVWLPDFSEAVYDGDMIDVAVCQRLLDTCASRLV</sequence>
<feature type="compositionally biased region" description="Low complexity" evidence="1">
    <location>
        <begin position="33"/>
        <end position="48"/>
    </location>
</feature>
<dbReference type="NCBIfam" id="TIGR01927">
    <property type="entry name" value="menC_gam_Gplu"/>
    <property type="match status" value="1"/>
</dbReference>
<dbReference type="AlphaFoldDB" id="A0A835Z855"/>
<dbReference type="SFLD" id="SFLDS00001">
    <property type="entry name" value="Enolase"/>
    <property type="match status" value="1"/>
</dbReference>
<keyword evidence="4" id="KW-1185">Reference proteome</keyword>
<name>A0A835Z855_9STRA</name>
<dbReference type="InterPro" id="IPR029065">
    <property type="entry name" value="Enolase_C-like"/>
</dbReference>
<evidence type="ECO:0000313" key="4">
    <source>
        <dbReference type="Proteomes" id="UP000664859"/>
    </source>
</evidence>
<dbReference type="Gene3D" id="3.20.20.120">
    <property type="entry name" value="Enolase-like C-terminal domain"/>
    <property type="match status" value="1"/>
</dbReference>
<dbReference type="PANTHER" id="PTHR42916">
    <property type="entry name" value="2-SUCCINYL-5-ENOLPYRUVYL-6-HYDROXY-3-CYCLOHEXENE-1-CARBOXYLATE SYNTHASE"/>
    <property type="match status" value="1"/>
</dbReference>
<gene>
    <name evidence="3" type="ORF">JKP88DRAFT_206514</name>
</gene>
<evidence type="ECO:0000259" key="2">
    <source>
        <dbReference type="SMART" id="SM00922"/>
    </source>
</evidence>
<dbReference type="InterPro" id="IPR036849">
    <property type="entry name" value="Enolase-like_C_sf"/>
</dbReference>
<feature type="domain" description="Mandelate racemase/muconate lactonizing enzyme C-terminal" evidence="2">
    <location>
        <begin position="198"/>
        <end position="297"/>
    </location>
</feature>
<dbReference type="InterPro" id="IPR013342">
    <property type="entry name" value="Mandelate_racemase_C"/>
</dbReference>
<dbReference type="SUPFAM" id="SSF54826">
    <property type="entry name" value="Enolase N-terminal domain-like"/>
    <property type="match status" value="1"/>
</dbReference>
<dbReference type="SUPFAM" id="SSF51604">
    <property type="entry name" value="Enolase C-terminal domain-like"/>
    <property type="match status" value="1"/>
</dbReference>
<dbReference type="SFLD" id="SFLDF00009">
    <property type="entry name" value="o-succinylbenzoate_synthase"/>
    <property type="match status" value="1"/>
</dbReference>
<reference evidence="3" key="1">
    <citation type="submission" date="2021-02" db="EMBL/GenBank/DDBJ databases">
        <title>First Annotated Genome of the Yellow-green Alga Tribonema minus.</title>
        <authorList>
            <person name="Mahan K.M."/>
        </authorList>
    </citation>
    <scope>NUCLEOTIDE SEQUENCE</scope>
    <source>
        <strain evidence="3">UTEX B ZZ1240</strain>
    </source>
</reference>
<comment type="caution">
    <text evidence="3">The sequence shown here is derived from an EMBL/GenBank/DDBJ whole genome shotgun (WGS) entry which is preliminary data.</text>
</comment>
<proteinExistence type="predicted"/>
<evidence type="ECO:0000313" key="3">
    <source>
        <dbReference type="EMBL" id="KAG5188775.1"/>
    </source>
</evidence>
<dbReference type="SMART" id="SM00922">
    <property type="entry name" value="MR_MLE"/>
    <property type="match status" value="1"/>
</dbReference>
<dbReference type="Gene3D" id="3.30.390.10">
    <property type="entry name" value="Enolase-like, N-terminal domain"/>
    <property type="match status" value="1"/>
</dbReference>
<evidence type="ECO:0000256" key="1">
    <source>
        <dbReference type="SAM" id="MobiDB-lite"/>
    </source>
</evidence>
<dbReference type="SFLD" id="SFLDG00180">
    <property type="entry name" value="muconate_cycloisomerase"/>
    <property type="match status" value="1"/>
</dbReference>
<dbReference type="OrthoDB" id="207049at2759"/>
<feature type="region of interest" description="Disordered" evidence="1">
    <location>
        <begin position="33"/>
        <end position="91"/>
    </location>
</feature>
<dbReference type="Pfam" id="PF13378">
    <property type="entry name" value="MR_MLE_C"/>
    <property type="match status" value="1"/>
</dbReference>